<evidence type="ECO:0000256" key="11">
    <source>
        <dbReference type="ARBA" id="ARBA00022679"/>
    </source>
</evidence>
<evidence type="ECO:0000256" key="26">
    <source>
        <dbReference type="SAM" id="MobiDB-lite"/>
    </source>
</evidence>
<dbReference type="SUPFAM" id="SSF53955">
    <property type="entry name" value="Lysozyme-like"/>
    <property type="match status" value="1"/>
</dbReference>
<dbReference type="AlphaFoldDB" id="A0A4R2TG51"/>
<keyword evidence="20" id="KW-0511">Multifunctional enzyme</keyword>
<dbReference type="PANTHER" id="PTHR32282">
    <property type="entry name" value="BINDING PROTEIN TRANSPEPTIDASE, PUTATIVE-RELATED"/>
    <property type="match status" value="1"/>
</dbReference>
<evidence type="ECO:0000256" key="17">
    <source>
        <dbReference type="ARBA" id="ARBA00022989"/>
    </source>
</evidence>
<dbReference type="GO" id="GO:0005886">
    <property type="term" value="C:plasma membrane"/>
    <property type="evidence" value="ECO:0007669"/>
    <property type="project" value="UniProtKB-SubCell"/>
</dbReference>
<evidence type="ECO:0000256" key="20">
    <source>
        <dbReference type="ARBA" id="ARBA00023268"/>
    </source>
</evidence>
<dbReference type="EC" id="2.4.99.28" evidence="23"/>
<evidence type="ECO:0000313" key="31">
    <source>
        <dbReference type="Proteomes" id="UP000295504"/>
    </source>
</evidence>
<keyword evidence="19" id="KW-0046">Antibiotic resistance</keyword>
<evidence type="ECO:0000256" key="2">
    <source>
        <dbReference type="ARBA" id="ARBA00004401"/>
    </source>
</evidence>
<dbReference type="OrthoDB" id="9766909at2"/>
<dbReference type="GO" id="GO:0071555">
    <property type="term" value="P:cell wall organization"/>
    <property type="evidence" value="ECO:0007669"/>
    <property type="project" value="UniProtKB-KW"/>
</dbReference>
<organism evidence="30 31">
    <name type="scientific">Serpentinicella alkaliphila</name>
    <dbReference type="NCBI Taxonomy" id="1734049"/>
    <lineage>
        <taxon>Bacteria</taxon>
        <taxon>Bacillati</taxon>
        <taxon>Bacillota</taxon>
        <taxon>Clostridia</taxon>
        <taxon>Peptostreptococcales</taxon>
        <taxon>Natronincolaceae</taxon>
        <taxon>Serpentinicella</taxon>
    </lineage>
</organism>
<comment type="pathway">
    <text evidence="25">Glycan biosynthesis.</text>
</comment>
<dbReference type="InterPro" id="IPR023346">
    <property type="entry name" value="Lysozyme-like_dom_sf"/>
</dbReference>
<dbReference type="GO" id="GO:0006508">
    <property type="term" value="P:proteolysis"/>
    <property type="evidence" value="ECO:0007669"/>
    <property type="project" value="UniProtKB-KW"/>
</dbReference>
<dbReference type="Gene3D" id="1.10.3810.10">
    <property type="entry name" value="Biosynthetic peptidoglycan transglycosylase-like"/>
    <property type="match status" value="1"/>
</dbReference>
<dbReference type="GO" id="GO:0008360">
    <property type="term" value="P:regulation of cell shape"/>
    <property type="evidence" value="ECO:0007669"/>
    <property type="project" value="UniProtKB-KW"/>
</dbReference>
<name>A0A4R2TG51_9FIRM</name>
<evidence type="ECO:0000256" key="21">
    <source>
        <dbReference type="ARBA" id="ARBA00023316"/>
    </source>
</evidence>
<comment type="similarity">
    <text evidence="5">In the N-terminal section; belongs to the glycosyltransferase 51 family.</text>
</comment>
<gene>
    <name evidence="30" type="ORF">EDD79_10181</name>
</gene>
<keyword evidence="17 27" id="KW-1133">Transmembrane helix</keyword>
<dbReference type="PANTHER" id="PTHR32282:SF33">
    <property type="entry name" value="PEPTIDOGLYCAN GLYCOSYLTRANSFERASE"/>
    <property type="match status" value="1"/>
</dbReference>
<comment type="function">
    <text evidence="1">Cell wall formation. Synthesis of cross-linked peptidoglycan from the lipid intermediates. The enzyme has a penicillin-insensitive transglycosylase N-terminal domain (formation of linear glycan strands) and a penicillin-sensitive transpeptidase C-terminal domain (cross-linking of the peptide subunits).</text>
</comment>
<comment type="subcellular location">
    <subcellularLocation>
        <location evidence="2">Cell membrane</location>
        <topology evidence="2">Single-pass type II membrane protein</topology>
    </subcellularLocation>
</comment>
<evidence type="ECO:0000256" key="22">
    <source>
        <dbReference type="ARBA" id="ARBA00034000"/>
    </source>
</evidence>
<evidence type="ECO:0000256" key="4">
    <source>
        <dbReference type="ARBA" id="ARBA00007090"/>
    </source>
</evidence>
<dbReference type="Pfam" id="PF00912">
    <property type="entry name" value="Transgly"/>
    <property type="match status" value="1"/>
</dbReference>
<keyword evidence="8" id="KW-0121">Carboxypeptidase</keyword>
<dbReference type="GO" id="GO:0008658">
    <property type="term" value="F:penicillin binding"/>
    <property type="evidence" value="ECO:0007669"/>
    <property type="project" value="InterPro"/>
</dbReference>
<evidence type="ECO:0000256" key="16">
    <source>
        <dbReference type="ARBA" id="ARBA00022984"/>
    </source>
</evidence>
<keyword evidence="11" id="KW-0808">Transferase</keyword>
<dbReference type="Gene3D" id="3.40.710.10">
    <property type="entry name" value="DD-peptidase/beta-lactamase superfamily"/>
    <property type="match status" value="1"/>
</dbReference>
<evidence type="ECO:0000256" key="5">
    <source>
        <dbReference type="ARBA" id="ARBA00007739"/>
    </source>
</evidence>
<evidence type="ECO:0000256" key="12">
    <source>
        <dbReference type="ARBA" id="ARBA00022692"/>
    </source>
</evidence>
<dbReference type="EC" id="3.4.16.4" evidence="6"/>
<evidence type="ECO:0000256" key="10">
    <source>
        <dbReference type="ARBA" id="ARBA00022676"/>
    </source>
</evidence>
<dbReference type="SUPFAM" id="SSF56601">
    <property type="entry name" value="beta-lactamase/transpeptidase-like"/>
    <property type="match status" value="1"/>
</dbReference>
<comment type="catalytic activity">
    <reaction evidence="22">
        <text>Preferential cleavage: (Ac)2-L-Lys-D-Ala-|-D-Ala. Also transpeptidation of peptidyl-alanyl moieties that are N-acyl substituents of D-alanine.</text>
        <dbReference type="EC" id="3.4.16.4"/>
    </reaction>
</comment>
<keyword evidence="9" id="KW-0645">Protease</keyword>
<evidence type="ECO:0000256" key="23">
    <source>
        <dbReference type="ARBA" id="ARBA00044770"/>
    </source>
</evidence>
<keyword evidence="31" id="KW-1185">Reference proteome</keyword>
<dbReference type="Proteomes" id="UP000295504">
    <property type="component" value="Unassembled WGS sequence"/>
</dbReference>
<evidence type="ECO:0000256" key="1">
    <source>
        <dbReference type="ARBA" id="ARBA00002624"/>
    </source>
</evidence>
<evidence type="ECO:0000256" key="6">
    <source>
        <dbReference type="ARBA" id="ARBA00012448"/>
    </source>
</evidence>
<keyword evidence="21" id="KW-0961">Cell wall biogenesis/degradation</keyword>
<dbReference type="GO" id="GO:0009002">
    <property type="term" value="F:serine-type D-Ala-D-Ala carboxypeptidase activity"/>
    <property type="evidence" value="ECO:0007669"/>
    <property type="project" value="UniProtKB-EC"/>
</dbReference>
<keyword evidence="14" id="KW-0133">Cell shape</keyword>
<evidence type="ECO:0000256" key="3">
    <source>
        <dbReference type="ARBA" id="ARBA00004752"/>
    </source>
</evidence>
<comment type="pathway">
    <text evidence="3">Cell wall biogenesis; peptidoglycan biosynthesis.</text>
</comment>
<evidence type="ECO:0000256" key="18">
    <source>
        <dbReference type="ARBA" id="ARBA00023136"/>
    </source>
</evidence>
<keyword evidence="16" id="KW-0573">Peptidoglycan synthesis</keyword>
<evidence type="ECO:0000256" key="24">
    <source>
        <dbReference type="ARBA" id="ARBA00049902"/>
    </source>
</evidence>
<dbReference type="UniPathway" id="UPA00219"/>
<evidence type="ECO:0000256" key="13">
    <source>
        <dbReference type="ARBA" id="ARBA00022801"/>
    </source>
</evidence>
<protein>
    <recommendedName>
        <fullName evidence="7">Penicillin-binding protein 1A</fullName>
        <ecNumber evidence="23">2.4.99.28</ecNumber>
        <ecNumber evidence="6">3.4.16.4</ecNumber>
    </recommendedName>
</protein>
<dbReference type="NCBIfam" id="TIGR02074">
    <property type="entry name" value="PBP_1a_fam"/>
    <property type="match status" value="1"/>
</dbReference>
<evidence type="ECO:0000256" key="8">
    <source>
        <dbReference type="ARBA" id="ARBA00022645"/>
    </source>
</evidence>
<evidence type="ECO:0000256" key="14">
    <source>
        <dbReference type="ARBA" id="ARBA00022960"/>
    </source>
</evidence>
<keyword evidence="10" id="KW-0328">Glycosyltransferase</keyword>
<evidence type="ECO:0000256" key="19">
    <source>
        <dbReference type="ARBA" id="ARBA00023251"/>
    </source>
</evidence>
<dbReference type="EMBL" id="SLYC01000018">
    <property type="protein sequence ID" value="TCQ02121.1"/>
    <property type="molecule type" value="Genomic_DNA"/>
</dbReference>
<evidence type="ECO:0000256" key="15">
    <source>
        <dbReference type="ARBA" id="ARBA00022968"/>
    </source>
</evidence>
<dbReference type="InterPro" id="IPR001460">
    <property type="entry name" value="PCN-bd_Tpept"/>
</dbReference>
<keyword evidence="13" id="KW-0378">Hydrolase</keyword>
<feature type="compositionally biased region" description="Low complexity" evidence="26">
    <location>
        <begin position="815"/>
        <end position="829"/>
    </location>
</feature>
<dbReference type="InterPro" id="IPR001264">
    <property type="entry name" value="Glyco_trans_51"/>
</dbReference>
<evidence type="ECO:0000259" key="28">
    <source>
        <dbReference type="Pfam" id="PF00905"/>
    </source>
</evidence>
<dbReference type="RefSeq" id="WP_132848527.1">
    <property type="nucleotide sequence ID" value="NZ_CP058648.1"/>
</dbReference>
<feature type="domain" description="Penicillin-binding protein transpeptidase" evidence="28">
    <location>
        <begin position="402"/>
        <end position="686"/>
    </location>
</feature>
<evidence type="ECO:0000259" key="29">
    <source>
        <dbReference type="Pfam" id="PF00912"/>
    </source>
</evidence>
<feature type="region of interest" description="Disordered" evidence="26">
    <location>
        <begin position="815"/>
        <end position="863"/>
    </location>
</feature>
<accession>A0A4R2TG51</accession>
<dbReference type="FunFam" id="1.10.3810.10:FF:000001">
    <property type="entry name" value="Penicillin-binding protein 1A"/>
    <property type="match status" value="1"/>
</dbReference>
<keyword evidence="12 27" id="KW-0812">Transmembrane</keyword>
<comment type="caution">
    <text evidence="30">The sequence shown here is derived from an EMBL/GenBank/DDBJ whole genome shotgun (WGS) entry which is preliminary data.</text>
</comment>
<dbReference type="InterPro" id="IPR012338">
    <property type="entry name" value="Beta-lactam/transpept-like"/>
</dbReference>
<dbReference type="GO" id="GO:0008955">
    <property type="term" value="F:peptidoglycan glycosyltransferase activity"/>
    <property type="evidence" value="ECO:0007669"/>
    <property type="project" value="UniProtKB-EC"/>
</dbReference>
<dbReference type="GO" id="GO:0009252">
    <property type="term" value="P:peptidoglycan biosynthetic process"/>
    <property type="evidence" value="ECO:0007669"/>
    <property type="project" value="UniProtKB-UniPathway"/>
</dbReference>
<feature type="compositionally biased region" description="Gly residues" evidence="26">
    <location>
        <begin position="830"/>
        <end position="848"/>
    </location>
</feature>
<sequence length="863" mass="95577">MTQKNQPEKSNDTTNKKRKKNKFKILRTIILFTVILGVITSTIAGALVIKIIKTADPIDAANIYELLDESSLVLDSSGQVLERIQREGYRDIVNYSRMPEHLREAFVAIEDERFWSHNGLDFKRIFGALWTNLRTGSKQGASTINQQLAKNLFLEFDQTYERKIKDMYYGVLLDRQLSKPQILEAYLNTINLGSGAYGVQAAAQIYFSKDVEELTLAESAMLAGITRNPASYPPFLTLTKDKVKEDHYILDDSDPTYTIVFRESALNRQKLVLKQMRKLNNINEAEYQEALAQDIKASLKPNRMISSEVSSYFGDLVKSDVIEVLKTLGYSNEDATNMLFSGGLRISSTVDKRIQMILEEEYSKPENFPTITAQAVASNRNLVKGEDGIIRDLKDVIQPQSAMVIIDYNNGEIKGLIGGREVTGKKIFNRATDARQPGSSIKPIAIYAPAIERGFTAASVVDDVRVDVNGYRPHNFDRRYRGLVPLRTSLNWSSNVVAVRLGSMLSHNNRASILTMHEYIEKFGVTSLVSATNPVIIGGQKYNDENLSLALGGMTRGISPLELTAAYGTIANEGVYIKPVTFTQITDKYGNIIYENKPNRNRVITPQTSYLLTSMLQSVVTNGTGGPGKIPGFQVAGKTGTTNDKFDVWFAGYTPHYSAALWIGSDNNATLTGNSSNAARLWQQVMARVHQGLPQKNFPVPDGIIHVDVCSRSGKLPTELCSRAPGGSTIITEAFVKGAEPTEYCDVHVLADIHVPSGKLATEFTPPWEIEQRVFIKRPVPFNPAEFEGYAPDDAKYELPKSYYDPFDSIWNGNNGVYDSDNNNNQENGNGIGNGHGNGNGNGNGNGRGNNEDDGYIIDSLNN</sequence>
<keyword evidence="18 27" id="KW-0472">Membrane</keyword>
<dbReference type="InterPro" id="IPR036950">
    <property type="entry name" value="PBP_transglycosylase"/>
</dbReference>
<evidence type="ECO:0000256" key="7">
    <source>
        <dbReference type="ARBA" id="ARBA00018638"/>
    </source>
</evidence>
<dbReference type="GO" id="GO:0046677">
    <property type="term" value="P:response to antibiotic"/>
    <property type="evidence" value="ECO:0007669"/>
    <property type="project" value="UniProtKB-KW"/>
</dbReference>
<evidence type="ECO:0000256" key="27">
    <source>
        <dbReference type="SAM" id="Phobius"/>
    </source>
</evidence>
<comment type="similarity">
    <text evidence="4">In the C-terminal section; belongs to the transpeptidase family.</text>
</comment>
<reference evidence="30 31" key="1">
    <citation type="submission" date="2019-03" db="EMBL/GenBank/DDBJ databases">
        <title>Genomic Encyclopedia of Type Strains, Phase IV (KMG-IV): sequencing the most valuable type-strain genomes for metagenomic binning, comparative biology and taxonomic classification.</title>
        <authorList>
            <person name="Goeker M."/>
        </authorList>
    </citation>
    <scope>NUCLEOTIDE SEQUENCE [LARGE SCALE GENOMIC DNA]</scope>
    <source>
        <strain evidence="30 31">DSM 100013</strain>
    </source>
</reference>
<evidence type="ECO:0000256" key="25">
    <source>
        <dbReference type="ARBA" id="ARBA00060592"/>
    </source>
</evidence>
<dbReference type="InterPro" id="IPR050396">
    <property type="entry name" value="Glycosyltr_51/Transpeptidase"/>
</dbReference>
<evidence type="ECO:0000313" key="30">
    <source>
        <dbReference type="EMBL" id="TCQ02121.1"/>
    </source>
</evidence>
<keyword evidence="15" id="KW-0735">Signal-anchor</keyword>
<feature type="domain" description="Glycosyl transferase family 51" evidence="29">
    <location>
        <begin position="78"/>
        <end position="250"/>
    </location>
</feature>
<dbReference type="Pfam" id="PF00905">
    <property type="entry name" value="Transpeptidase"/>
    <property type="match status" value="1"/>
</dbReference>
<feature type="transmembrane region" description="Helical" evidence="27">
    <location>
        <begin position="25"/>
        <end position="49"/>
    </location>
</feature>
<proteinExistence type="inferred from homology"/>
<evidence type="ECO:0000256" key="9">
    <source>
        <dbReference type="ARBA" id="ARBA00022670"/>
    </source>
</evidence>
<comment type="catalytic activity">
    <reaction evidence="24">
        <text>[GlcNAc-(1-&gt;4)-Mur2Ac(oyl-L-Ala-gamma-D-Glu-L-Lys-D-Ala-D-Ala)](n)-di-trans,octa-cis-undecaprenyl diphosphate + beta-D-GlcNAc-(1-&gt;4)-Mur2Ac(oyl-L-Ala-gamma-D-Glu-L-Lys-D-Ala-D-Ala)-di-trans,octa-cis-undecaprenyl diphosphate = [GlcNAc-(1-&gt;4)-Mur2Ac(oyl-L-Ala-gamma-D-Glu-L-Lys-D-Ala-D-Ala)](n+1)-di-trans,octa-cis-undecaprenyl diphosphate + di-trans,octa-cis-undecaprenyl diphosphate + H(+)</text>
        <dbReference type="Rhea" id="RHEA:23708"/>
        <dbReference type="Rhea" id="RHEA-COMP:9602"/>
        <dbReference type="Rhea" id="RHEA-COMP:9603"/>
        <dbReference type="ChEBI" id="CHEBI:15378"/>
        <dbReference type="ChEBI" id="CHEBI:58405"/>
        <dbReference type="ChEBI" id="CHEBI:60033"/>
        <dbReference type="ChEBI" id="CHEBI:78435"/>
        <dbReference type="EC" id="2.4.99.28"/>
    </reaction>
</comment>